<keyword evidence="1" id="KW-0732">Signal</keyword>
<protein>
    <submittedName>
        <fullName evidence="2">Uncharacterized protein</fullName>
    </submittedName>
</protein>
<keyword evidence="3" id="KW-1185">Reference proteome</keyword>
<organism evidence="2 3">
    <name type="scientific">Streptomyces roseolus</name>
    <dbReference type="NCBI Taxonomy" id="67358"/>
    <lineage>
        <taxon>Bacteria</taxon>
        <taxon>Bacillati</taxon>
        <taxon>Actinomycetota</taxon>
        <taxon>Actinomycetes</taxon>
        <taxon>Kitasatosporales</taxon>
        <taxon>Streptomycetaceae</taxon>
        <taxon>Streptomyces</taxon>
    </lineage>
</organism>
<feature type="signal peptide" evidence="1">
    <location>
        <begin position="1"/>
        <end position="24"/>
    </location>
</feature>
<comment type="caution">
    <text evidence="2">The sequence shown here is derived from an EMBL/GenBank/DDBJ whole genome shotgun (WGS) entry which is preliminary data.</text>
</comment>
<gene>
    <name evidence="2" type="ORF">R2363_00355</name>
</gene>
<dbReference type="EMBL" id="JAWJZF010000072">
    <property type="protein sequence ID" value="MDX2290647.1"/>
    <property type="molecule type" value="Genomic_DNA"/>
</dbReference>
<proteinExistence type="predicted"/>
<reference evidence="2 3" key="1">
    <citation type="submission" date="2023-10" db="EMBL/GenBank/DDBJ databases">
        <authorList>
            <person name="Wang X.X."/>
        </authorList>
    </citation>
    <scope>NUCLEOTIDE SEQUENCE [LARGE SCALE GENOMIC DNA]</scope>
    <source>
        <strain evidence="2 3">NBRC 12816</strain>
    </source>
</reference>
<feature type="non-terminal residue" evidence="2">
    <location>
        <position position="87"/>
    </location>
</feature>
<name>A0ABU4JYS1_9ACTN</name>
<evidence type="ECO:0000313" key="2">
    <source>
        <dbReference type="EMBL" id="MDX2290647.1"/>
    </source>
</evidence>
<sequence>MLTPRALCLLSTTLLAGYGVTARAAPAIAGVVCPGPADGAYCGTVSVPLDRANAARGSITVGFRLYAPAVAPTGTIVARQGGPGPAS</sequence>
<evidence type="ECO:0000256" key="1">
    <source>
        <dbReference type="SAM" id="SignalP"/>
    </source>
</evidence>
<dbReference type="Proteomes" id="UP001278571">
    <property type="component" value="Unassembled WGS sequence"/>
</dbReference>
<accession>A0ABU4JYS1</accession>
<feature type="chain" id="PRO_5047376460" evidence="1">
    <location>
        <begin position="25"/>
        <end position="87"/>
    </location>
</feature>
<evidence type="ECO:0000313" key="3">
    <source>
        <dbReference type="Proteomes" id="UP001278571"/>
    </source>
</evidence>